<comment type="caution">
    <text evidence="2">The sequence shown here is derived from an EMBL/GenBank/DDBJ whole genome shotgun (WGS) entry which is preliminary data.</text>
</comment>
<evidence type="ECO:0000313" key="3">
    <source>
        <dbReference type="Proteomes" id="UP001153069"/>
    </source>
</evidence>
<dbReference type="Pfam" id="PF00112">
    <property type="entry name" value="Peptidase_C1"/>
    <property type="match status" value="1"/>
</dbReference>
<protein>
    <recommendedName>
        <fullName evidence="1">Peptidase C1A papain C-terminal domain-containing protein</fullName>
    </recommendedName>
</protein>
<dbReference type="InterPro" id="IPR038765">
    <property type="entry name" value="Papain-like_cys_pep_sf"/>
</dbReference>
<organism evidence="2 3">
    <name type="scientific">Seminavis robusta</name>
    <dbReference type="NCBI Taxonomy" id="568900"/>
    <lineage>
        <taxon>Eukaryota</taxon>
        <taxon>Sar</taxon>
        <taxon>Stramenopiles</taxon>
        <taxon>Ochrophyta</taxon>
        <taxon>Bacillariophyta</taxon>
        <taxon>Bacillariophyceae</taxon>
        <taxon>Bacillariophycidae</taxon>
        <taxon>Naviculales</taxon>
        <taxon>Naviculaceae</taxon>
        <taxon>Seminavis</taxon>
    </lineage>
</organism>
<accession>A0A9N8E9E8</accession>
<name>A0A9N8E9E8_9STRA</name>
<gene>
    <name evidence="2" type="ORF">SEMRO_772_G200320.1</name>
</gene>
<dbReference type="Gene3D" id="3.90.70.10">
    <property type="entry name" value="Cysteine proteinases"/>
    <property type="match status" value="1"/>
</dbReference>
<dbReference type="GO" id="GO:0008234">
    <property type="term" value="F:cysteine-type peptidase activity"/>
    <property type="evidence" value="ECO:0007669"/>
    <property type="project" value="InterPro"/>
</dbReference>
<dbReference type="InterPro" id="IPR000668">
    <property type="entry name" value="Peptidase_C1A_C"/>
</dbReference>
<feature type="domain" description="Peptidase C1A papain C-terminal" evidence="1">
    <location>
        <begin position="243"/>
        <end position="282"/>
    </location>
</feature>
<evidence type="ECO:0000313" key="2">
    <source>
        <dbReference type="EMBL" id="CAB9516285.1"/>
    </source>
</evidence>
<dbReference type="GO" id="GO:0006508">
    <property type="term" value="P:proteolysis"/>
    <property type="evidence" value="ECO:0007669"/>
    <property type="project" value="InterPro"/>
</dbReference>
<dbReference type="SUPFAM" id="SSF54001">
    <property type="entry name" value="Cysteine proteinases"/>
    <property type="match status" value="1"/>
</dbReference>
<evidence type="ECO:0000259" key="1">
    <source>
        <dbReference type="Pfam" id="PF00112"/>
    </source>
</evidence>
<dbReference type="OrthoDB" id="640249at2759"/>
<keyword evidence="3" id="KW-1185">Reference proteome</keyword>
<sequence length="421" mass="47779">MKKTYPHDDRSWVFMRTISNRPSRKSPSGLIYLFRQSRQSFTNAISSRRRQHSIIASMHVMAHIPSIAQTSSSESEVSELTEVTNQLLHKVASEEEESNHTDIETVPVSVDVHRQTTETCYAHACATAIRAARLSLGLTPKTHASWLTKIIKKFGCKGAYTKKVLQHFSKIEGFVCERLQGESEIKSALLKQRAVVAEFWLPKYLWRKFFDHFKKSPDAVLTKQDFRLWSLDRPTEPRYSQTIGVGHAIVITGFEDGENTIFRFKNSWGKDFGDSGYFRAEADAFPDGLRNCWSVDYPLENLSTKDVELYLLNALKPQSAVKVGITSRTITLLACNLVFKLVPVSENHCPQVLSIGECAAMAQIVSLLEGNESVHVIDGPSLKLGNSQHSFWLKRHHPKAKKTMREREMRNLEIAMKKISL</sequence>
<reference evidence="2" key="1">
    <citation type="submission" date="2020-06" db="EMBL/GenBank/DDBJ databases">
        <authorList>
            <consortium name="Plant Systems Biology data submission"/>
        </authorList>
    </citation>
    <scope>NUCLEOTIDE SEQUENCE</scope>
    <source>
        <strain evidence="2">D6</strain>
    </source>
</reference>
<dbReference type="Proteomes" id="UP001153069">
    <property type="component" value="Unassembled WGS sequence"/>
</dbReference>
<dbReference type="EMBL" id="CAICTM010000771">
    <property type="protein sequence ID" value="CAB9516285.1"/>
    <property type="molecule type" value="Genomic_DNA"/>
</dbReference>
<dbReference type="AlphaFoldDB" id="A0A9N8E9E8"/>
<proteinExistence type="predicted"/>